<dbReference type="AlphaFoldDB" id="A0A7N5K0B6"/>
<dbReference type="PANTHER" id="PTHR44427">
    <property type="entry name" value="CARCINOEMBRYONIC ANTIGEN-RELATED CELL ADHESION MOLECULE 19"/>
    <property type="match status" value="1"/>
</dbReference>
<accession>A0A7N5K0B6</accession>
<evidence type="ECO:0000256" key="1">
    <source>
        <dbReference type="ARBA" id="ARBA00022729"/>
    </source>
</evidence>
<dbReference type="GeneTree" id="ENSGT01100000263479"/>
<evidence type="ECO:0000256" key="4">
    <source>
        <dbReference type="SAM" id="SignalP"/>
    </source>
</evidence>
<feature type="signal peptide" evidence="4">
    <location>
        <begin position="1"/>
        <end position="34"/>
    </location>
</feature>
<dbReference type="GO" id="GO:0002682">
    <property type="term" value="P:regulation of immune system process"/>
    <property type="evidence" value="ECO:0007669"/>
    <property type="project" value="TreeGrafter"/>
</dbReference>
<dbReference type="InParanoid" id="A0A7N5K0B6"/>
<evidence type="ECO:0000256" key="3">
    <source>
        <dbReference type="ARBA" id="ARBA00023319"/>
    </source>
</evidence>
<dbReference type="InterPro" id="IPR013783">
    <property type="entry name" value="Ig-like_fold"/>
</dbReference>
<name>A0A7N5K0B6_AILME</name>
<dbReference type="GO" id="GO:1990782">
    <property type="term" value="F:protein tyrosine kinase binding"/>
    <property type="evidence" value="ECO:0007669"/>
    <property type="project" value="TreeGrafter"/>
</dbReference>
<reference evidence="5 6" key="1">
    <citation type="journal article" date="2010" name="Nature">
        <title>The sequence and de novo assembly of the giant panda genome.</title>
        <authorList>
            <person name="Li R."/>
            <person name="Fan W."/>
            <person name="Tian G."/>
            <person name="Zhu H."/>
            <person name="He L."/>
            <person name="Cai J."/>
            <person name="Huang Q."/>
            <person name="Cai Q."/>
            <person name="Li B."/>
            <person name="Bai Y."/>
            <person name="Zhang Z."/>
            <person name="Zhang Y."/>
            <person name="Wang W."/>
            <person name="Li J."/>
            <person name="Wei F."/>
            <person name="Li H."/>
            <person name="Jian M."/>
            <person name="Li J."/>
            <person name="Zhang Z."/>
            <person name="Nielsen R."/>
            <person name="Li D."/>
            <person name="Gu W."/>
            <person name="Yang Z."/>
            <person name="Xuan Z."/>
            <person name="Ryder O.A."/>
            <person name="Leung F.C."/>
            <person name="Zhou Y."/>
            <person name="Cao J."/>
            <person name="Sun X."/>
            <person name="Fu Y."/>
            <person name="Fang X."/>
            <person name="Guo X."/>
            <person name="Wang B."/>
            <person name="Hou R."/>
            <person name="Shen F."/>
            <person name="Mu B."/>
            <person name="Ni P."/>
            <person name="Lin R."/>
            <person name="Qian W."/>
            <person name="Wang G."/>
            <person name="Yu C."/>
            <person name="Nie W."/>
            <person name="Wang J."/>
            <person name="Wu Z."/>
            <person name="Liang H."/>
            <person name="Min J."/>
            <person name="Wu Q."/>
            <person name="Cheng S."/>
            <person name="Ruan J."/>
            <person name="Wang M."/>
            <person name="Shi Z."/>
            <person name="Wen M."/>
            <person name="Liu B."/>
            <person name="Ren X."/>
            <person name="Zheng H."/>
            <person name="Dong D."/>
            <person name="Cook K."/>
            <person name="Shan G."/>
            <person name="Zhang H."/>
            <person name="Kosiol C."/>
            <person name="Xie X."/>
            <person name="Lu Z."/>
            <person name="Zheng H."/>
            <person name="Li Y."/>
            <person name="Steiner C.C."/>
            <person name="Lam T.T."/>
            <person name="Lin S."/>
            <person name="Zhang Q."/>
            <person name="Li G."/>
            <person name="Tian J."/>
            <person name="Gong T."/>
            <person name="Liu H."/>
            <person name="Zhang D."/>
            <person name="Fang L."/>
            <person name="Ye C."/>
            <person name="Zhang J."/>
            <person name="Hu W."/>
            <person name="Xu A."/>
            <person name="Ren Y."/>
            <person name="Zhang G."/>
            <person name="Bruford M.W."/>
            <person name="Li Q."/>
            <person name="Ma L."/>
            <person name="Guo Y."/>
            <person name="An N."/>
            <person name="Hu Y."/>
            <person name="Zheng Y."/>
            <person name="Shi Y."/>
            <person name="Li Z."/>
            <person name="Liu Q."/>
            <person name="Chen Y."/>
            <person name="Zhao J."/>
            <person name="Qu N."/>
            <person name="Zhao S."/>
            <person name="Tian F."/>
            <person name="Wang X."/>
            <person name="Wang H."/>
            <person name="Xu L."/>
            <person name="Liu X."/>
            <person name="Vinar T."/>
            <person name="Wang Y."/>
            <person name="Lam T.W."/>
            <person name="Yiu S.M."/>
            <person name="Liu S."/>
            <person name="Zhang H."/>
            <person name="Li D."/>
            <person name="Huang Y."/>
            <person name="Wang X."/>
            <person name="Yang G."/>
            <person name="Jiang Z."/>
            <person name="Wang J."/>
            <person name="Qin N."/>
            <person name="Li L."/>
            <person name="Li J."/>
            <person name="Bolund L."/>
            <person name="Kristiansen K."/>
            <person name="Wong G.K."/>
            <person name="Olson M."/>
            <person name="Zhang X."/>
            <person name="Li S."/>
            <person name="Yang H."/>
            <person name="Wang J."/>
            <person name="Wang J."/>
        </authorList>
    </citation>
    <scope>NUCLEOTIDE SEQUENCE [LARGE SCALE GENOMIC DNA]</scope>
</reference>
<dbReference type="Ensembl" id="ENSAMET00000035190.1">
    <property type="protein sequence ID" value="ENSAMEP00000032956.1"/>
    <property type="gene ID" value="ENSAMEG00000028132.1"/>
</dbReference>
<reference evidence="5" key="2">
    <citation type="submission" date="2025-08" db="UniProtKB">
        <authorList>
            <consortium name="Ensembl"/>
        </authorList>
    </citation>
    <scope>IDENTIFICATION</scope>
</reference>
<dbReference type="GO" id="GO:0009986">
    <property type="term" value="C:cell surface"/>
    <property type="evidence" value="ECO:0007669"/>
    <property type="project" value="TreeGrafter"/>
</dbReference>
<evidence type="ECO:0000313" key="6">
    <source>
        <dbReference type="Proteomes" id="UP000008912"/>
    </source>
</evidence>
<feature type="chain" id="PRO_5030555159" description="Immunoglobulin V-set domain-containing protein" evidence="4">
    <location>
        <begin position="35"/>
        <end position="101"/>
    </location>
</feature>
<organism evidence="5 6">
    <name type="scientific">Ailuropoda melanoleuca</name>
    <name type="common">Giant panda</name>
    <dbReference type="NCBI Taxonomy" id="9646"/>
    <lineage>
        <taxon>Eukaryota</taxon>
        <taxon>Metazoa</taxon>
        <taxon>Chordata</taxon>
        <taxon>Craniata</taxon>
        <taxon>Vertebrata</taxon>
        <taxon>Euteleostomi</taxon>
        <taxon>Mammalia</taxon>
        <taxon>Eutheria</taxon>
        <taxon>Laurasiatheria</taxon>
        <taxon>Carnivora</taxon>
        <taxon>Caniformia</taxon>
        <taxon>Ursidae</taxon>
        <taxon>Ailuropoda</taxon>
    </lineage>
</organism>
<dbReference type="PANTHER" id="PTHR44427:SF1">
    <property type="entry name" value="CARCINOEMBRYONIC ANTIGEN-RELATED CELL ADHESION MOLECULE 1"/>
    <property type="match status" value="1"/>
</dbReference>
<evidence type="ECO:0000256" key="2">
    <source>
        <dbReference type="ARBA" id="ARBA00023180"/>
    </source>
</evidence>
<proteinExistence type="predicted"/>
<dbReference type="GO" id="GO:0007165">
    <property type="term" value="P:signal transduction"/>
    <property type="evidence" value="ECO:0007669"/>
    <property type="project" value="TreeGrafter"/>
</dbReference>
<sequence>MELPSAPPRRGRLSWQELLLAVSLLTFWNPPTTAEVTVESVPPNATEGKDVLLRAHSLPGDLLGCNWFRGETLLSPGCPGCSAPVLSLKATSGEGRAWSLT</sequence>
<dbReference type="Proteomes" id="UP000008912">
    <property type="component" value="Unassembled WGS sequence"/>
</dbReference>
<keyword evidence="2" id="KW-0325">Glycoprotein</keyword>
<protein>
    <recommendedName>
        <fullName evidence="7">Immunoglobulin V-set domain-containing protein</fullName>
    </recommendedName>
</protein>
<reference evidence="5" key="3">
    <citation type="submission" date="2025-09" db="UniProtKB">
        <authorList>
            <consortium name="Ensembl"/>
        </authorList>
    </citation>
    <scope>IDENTIFICATION</scope>
</reference>
<evidence type="ECO:0000313" key="5">
    <source>
        <dbReference type="Ensembl" id="ENSAMEP00000032956.1"/>
    </source>
</evidence>
<keyword evidence="3" id="KW-0393">Immunoglobulin domain</keyword>
<evidence type="ECO:0008006" key="7">
    <source>
        <dbReference type="Google" id="ProtNLM"/>
    </source>
</evidence>
<dbReference type="InterPro" id="IPR050831">
    <property type="entry name" value="CEA_cell_adhesion"/>
</dbReference>
<keyword evidence="6" id="KW-1185">Reference proteome</keyword>
<dbReference type="GO" id="GO:0005886">
    <property type="term" value="C:plasma membrane"/>
    <property type="evidence" value="ECO:0007669"/>
    <property type="project" value="TreeGrafter"/>
</dbReference>
<keyword evidence="1 4" id="KW-0732">Signal</keyword>
<dbReference type="Gene3D" id="2.60.40.10">
    <property type="entry name" value="Immunoglobulins"/>
    <property type="match status" value="1"/>
</dbReference>